<name>A0A482X173_LAOST</name>
<evidence type="ECO:0000256" key="1">
    <source>
        <dbReference type="SAM" id="SignalP"/>
    </source>
</evidence>
<reference evidence="2 3" key="1">
    <citation type="journal article" date="2017" name="Gigascience">
        <title>Genome sequence of the small brown planthopper, Laodelphax striatellus.</title>
        <authorList>
            <person name="Zhu J."/>
            <person name="Jiang F."/>
            <person name="Wang X."/>
            <person name="Yang P."/>
            <person name="Bao Y."/>
            <person name="Zhao W."/>
            <person name="Wang W."/>
            <person name="Lu H."/>
            <person name="Wang Q."/>
            <person name="Cui N."/>
            <person name="Li J."/>
            <person name="Chen X."/>
            <person name="Luo L."/>
            <person name="Yu J."/>
            <person name="Kang L."/>
            <person name="Cui F."/>
        </authorList>
    </citation>
    <scope>NUCLEOTIDE SEQUENCE [LARGE SCALE GENOMIC DNA]</scope>
    <source>
        <strain evidence="2">Lst14</strain>
    </source>
</reference>
<evidence type="ECO:0000313" key="3">
    <source>
        <dbReference type="Proteomes" id="UP000291343"/>
    </source>
</evidence>
<proteinExistence type="predicted"/>
<keyword evidence="3" id="KW-1185">Reference proteome</keyword>
<protein>
    <submittedName>
        <fullName evidence="2">Uncharacterized protein</fullName>
    </submittedName>
</protein>
<evidence type="ECO:0000313" key="2">
    <source>
        <dbReference type="EMBL" id="RZF39617.1"/>
    </source>
</evidence>
<comment type="caution">
    <text evidence="2">The sequence shown here is derived from an EMBL/GenBank/DDBJ whole genome shotgun (WGS) entry which is preliminary data.</text>
</comment>
<dbReference type="EMBL" id="QKKF02019844">
    <property type="protein sequence ID" value="RZF39617.1"/>
    <property type="molecule type" value="Genomic_DNA"/>
</dbReference>
<feature type="chain" id="PRO_5019817114" evidence="1">
    <location>
        <begin position="20"/>
        <end position="65"/>
    </location>
</feature>
<keyword evidence="1" id="KW-0732">Signal</keyword>
<feature type="signal peptide" evidence="1">
    <location>
        <begin position="1"/>
        <end position="19"/>
    </location>
</feature>
<organism evidence="2 3">
    <name type="scientific">Laodelphax striatellus</name>
    <name type="common">Small brown planthopper</name>
    <name type="synonym">Delphax striatella</name>
    <dbReference type="NCBI Taxonomy" id="195883"/>
    <lineage>
        <taxon>Eukaryota</taxon>
        <taxon>Metazoa</taxon>
        <taxon>Ecdysozoa</taxon>
        <taxon>Arthropoda</taxon>
        <taxon>Hexapoda</taxon>
        <taxon>Insecta</taxon>
        <taxon>Pterygota</taxon>
        <taxon>Neoptera</taxon>
        <taxon>Paraneoptera</taxon>
        <taxon>Hemiptera</taxon>
        <taxon>Auchenorrhyncha</taxon>
        <taxon>Fulgoroidea</taxon>
        <taxon>Delphacidae</taxon>
        <taxon>Criomorphinae</taxon>
        <taxon>Laodelphax</taxon>
    </lineage>
</organism>
<sequence length="65" mass="7225">MKVTLLCVLLLSSVFCCSGRIPEDDIETNFIDVNFELATPQEIEGPEPAFACPDDNHDCILPTKR</sequence>
<dbReference type="InParanoid" id="A0A482X173"/>
<dbReference type="Proteomes" id="UP000291343">
    <property type="component" value="Unassembled WGS sequence"/>
</dbReference>
<gene>
    <name evidence="2" type="ORF">LSTR_LSTR001138</name>
</gene>
<accession>A0A482X173</accession>
<dbReference type="AlphaFoldDB" id="A0A482X173"/>